<dbReference type="RefSeq" id="XP_022156582.1">
    <property type="nucleotide sequence ID" value="XM_022300890.1"/>
</dbReference>
<accession>A0A6J1DSD1</accession>
<feature type="compositionally biased region" description="Low complexity" evidence="1">
    <location>
        <begin position="30"/>
        <end position="47"/>
    </location>
</feature>
<evidence type="ECO:0000313" key="2">
    <source>
        <dbReference type="Proteomes" id="UP000504603"/>
    </source>
</evidence>
<dbReference type="AlphaFoldDB" id="A0A6J1DSD1"/>
<name>A0A6J1DSD1_MOMCH</name>
<protein>
    <submittedName>
        <fullName evidence="3">Uncharacterized protein LOC111023458</fullName>
    </submittedName>
</protein>
<proteinExistence type="predicted"/>
<organism evidence="2 3">
    <name type="scientific">Momordica charantia</name>
    <name type="common">Bitter gourd</name>
    <name type="synonym">Balsam pear</name>
    <dbReference type="NCBI Taxonomy" id="3673"/>
    <lineage>
        <taxon>Eukaryota</taxon>
        <taxon>Viridiplantae</taxon>
        <taxon>Streptophyta</taxon>
        <taxon>Embryophyta</taxon>
        <taxon>Tracheophyta</taxon>
        <taxon>Spermatophyta</taxon>
        <taxon>Magnoliopsida</taxon>
        <taxon>eudicotyledons</taxon>
        <taxon>Gunneridae</taxon>
        <taxon>Pentapetalae</taxon>
        <taxon>rosids</taxon>
        <taxon>fabids</taxon>
        <taxon>Cucurbitales</taxon>
        <taxon>Cucurbitaceae</taxon>
        <taxon>Momordiceae</taxon>
        <taxon>Momordica</taxon>
    </lineage>
</organism>
<sequence>MFGRQGMGGGNIIRTASRAVARASGGLQDAAATATATRPSSPTSTSRATHRHGGSANFHGLASTSASSQSHCPVSATCGVAAGWPFCNRYCDEFVWISEERENGGRVCSEDGVGCWSVPSVDEVHGAVSALHQVFGEEKDDSGRVGKYMGLANRVSSVGSGSDWVEPCLELQMGGRGVERVFDAFHLLQTDPSVQRMVMSVSSDKAVWDAILNNQAVQHLKNSFYEAKDDSPQSSEESSPDKPPDESTSVIQWMFDNTKTRVMEVIERITELVNHLFENVNDDYEDEKKRGAEAMDPFEEKLRTSFFISIVVLLLVMVSRAHKASQ</sequence>
<reference evidence="3" key="1">
    <citation type="submission" date="2025-08" db="UniProtKB">
        <authorList>
            <consortium name="RefSeq"/>
        </authorList>
    </citation>
    <scope>IDENTIFICATION</scope>
    <source>
        <strain evidence="3">OHB3-1</strain>
    </source>
</reference>
<feature type="region of interest" description="Disordered" evidence="1">
    <location>
        <begin position="29"/>
        <end position="62"/>
    </location>
</feature>
<dbReference type="PANTHER" id="PTHR33625:SF3">
    <property type="entry name" value="OS04G0550700 PROTEIN"/>
    <property type="match status" value="1"/>
</dbReference>
<dbReference type="Proteomes" id="UP000504603">
    <property type="component" value="Unplaced"/>
</dbReference>
<dbReference type="PANTHER" id="PTHR33625">
    <property type="entry name" value="OS08G0179900 PROTEIN"/>
    <property type="match status" value="1"/>
</dbReference>
<feature type="region of interest" description="Disordered" evidence="1">
    <location>
        <begin position="227"/>
        <end position="248"/>
    </location>
</feature>
<dbReference type="GeneID" id="111023458"/>
<evidence type="ECO:0000256" key="1">
    <source>
        <dbReference type="SAM" id="MobiDB-lite"/>
    </source>
</evidence>
<dbReference type="KEGG" id="mcha:111023458"/>
<gene>
    <name evidence="3" type="primary">LOC111023458</name>
</gene>
<dbReference type="OrthoDB" id="737041at2759"/>
<evidence type="ECO:0000313" key="3">
    <source>
        <dbReference type="RefSeq" id="XP_022156582.1"/>
    </source>
</evidence>
<keyword evidence="2" id="KW-1185">Reference proteome</keyword>